<dbReference type="EMBL" id="AP022606">
    <property type="protein sequence ID" value="BBZ09886.1"/>
    <property type="molecule type" value="Genomic_DNA"/>
</dbReference>
<dbReference type="RefSeq" id="WP_169717227.1">
    <property type="nucleotide sequence ID" value="NZ_AP022606.1"/>
</dbReference>
<organism evidence="1 2">
    <name type="scientific">Mycobacterium branderi</name>
    <dbReference type="NCBI Taxonomy" id="43348"/>
    <lineage>
        <taxon>Bacteria</taxon>
        <taxon>Bacillati</taxon>
        <taxon>Actinomycetota</taxon>
        <taxon>Actinomycetes</taxon>
        <taxon>Mycobacteriales</taxon>
        <taxon>Mycobacteriaceae</taxon>
        <taxon>Mycobacterium</taxon>
    </lineage>
</organism>
<name>A0ABM7KFU4_9MYCO</name>
<sequence>MPECALCLHYESEHTPADIDPGRRCRAREYATKFGHVDCDCPGYEPGDDEEMEGVCG</sequence>
<keyword evidence="2" id="KW-1185">Reference proteome</keyword>
<dbReference type="Proteomes" id="UP000467379">
    <property type="component" value="Chromosome"/>
</dbReference>
<gene>
    <name evidence="1" type="ORF">MBRA_00810</name>
</gene>
<evidence type="ECO:0000313" key="1">
    <source>
        <dbReference type="EMBL" id="BBZ09886.1"/>
    </source>
</evidence>
<accession>A0ABM7KFU4</accession>
<evidence type="ECO:0000313" key="2">
    <source>
        <dbReference type="Proteomes" id="UP000467379"/>
    </source>
</evidence>
<proteinExistence type="predicted"/>
<reference evidence="1 2" key="1">
    <citation type="journal article" date="2019" name="Emerg. Microbes Infect.">
        <title>Comprehensive subspecies identification of 175 nontuberculous mycobacteria species based on 7547 genomic profiles.</title>
        <authorList>
            <person name="Matsumoto Y."/>
            <person name="Kinjo T."/>
            <person name="Motooka D."/>
            <person name="Nabeya D."/>
            <person name="Jung N."/>
            <person name="Uechi K."/>
            <person name="Horii T."/>
            <person name="Iida T."/>
            <person name="Fujita J."/>
            <person name="Nakamura S."/>
        </authorList>
    </citation>
    <scope>NUCLEOTIDE SEQUENCE [LARGE SCALE GENOMIC DNA]</scope>
    <source>
        <strain evidence="1 2">JCM 12687</strain>
    </source>
</reference>
<protein>
    <submittedName>
        <fullName evidence="1">Uncharacterized protein</fullName>
    </submittedName>
</protein>